<gene>
    <name evidence="2" type="ORF">PgNI_00023</name>
</gene>
<evidence type="ECO:0000313" key="2">
    <source>
        <dbReference type="RefSeq" id="XP_030987861.1"/>
    </source>
</evidence>
<dbReference type="AlphaFoldDB" id="A0A6P8BL71"/>
<name>A0A6P8BL71_PYRGI</name>
<dbReference type="Proteomes" id="UP000515153">
    <property type="component" value="Unplaced"/>
</dbReference>
<proteinExistence type="predicted"/>
<reference evidence="2" key="1">
    <citation type="journal article" date="2019" name="Mol. Biol. Evol.">
        <title>Blast fungal genomes show frequent chromosomal changes, gene gains and losses, and effector gene turnover.</title>
        <authorList>
            <person name="Gomez Luciano L.B."/>
            <person name="Jason Tsai I."/>
            <person name="Chuma I."/>
            <person name="Tosa Y."/>
            <person name="Chen Y.H."/>
            <person name="Li J.Y."/>
            <person name="Li M.Y."/>
            <person name="Jade Lu M.Y."/>
            <person name="Nakayashiki H."/>
            <person name="Li W.H."/>
        </authorList>
    </citation>
    <scope>NUCLEOTIDE SEQUENCE</scope>
    <source>
        <strain evidence="2">NI907</strain>
    </source>
</reference>
<sequence>MSTNVAREELALVCIIDTQLESDAWLFKLDRLIHLSETRKDILNKLGVEAMSNIDVLISRTLEAFSDNGLSLLNLLAGAHNDLAGGGVVTRNLQAPDGFDDFVYSFDISMHGKHLAFLFSPGTPEKVMAVSSPKLWPTTASTRRPASSQVLAQLYCTAKVADALISFFVVENLINDGRVAQVNAATAVESSHRDDDQDEWYAETGLQKQRPPAFSWASPALGKTPLHPKLWPYDAESVTLSLLAESPQQIVDVGLLEPNHLSQDATVGLKASLSCGRDDKGPMGDSGTLLLLLLVKQPPCTPRPGGRRLADYNTSVGPSCTV</sequence>
<reference evidence="2" key="3">
    <citation type="submission" date="2025-08" db="UniProtKB">
        <authorList>
            <consortium name="RefSeq"/>
        </authorList>
    </citation>
    <scope>IDENTIFICATION</scope>
    <source>
        <strain evidence="2">NI907</strain>
    </source>
</reference>
<protein>
    <submittedName>
        <fullName evidence="2">Uncharacterized protein</fullName>
    </submittedName>
</protein>
<evidence type="ECO:0000313" key="1">
    <source>
        <dbReference type="Proteomes" id="UP000515153"/>
    </source>
</evidence>
<dbReference type="KEGG" id="pgri:PgNI_00023"/>
<accession>A0A6P8BL71</accession>
<dbReference type="GeneID" id="41955022"/>
<keyword evidence="1" id="KW-1185">Reference proteome</keyword>
<dbReference type="RefSeq" id="XP_030987861.1">
    <property type="nucleotide sequence ID" value="XM_031120108.1"/>
</dbReference>
<reference evidence="2" key="2">
    <citation type="submission" date="2019-10" db="EMBL/GenBank/DDBJ databases">
        <authorList>
            <consortium name="NCBI Genome Project"/>
        </authorList>
    </citation>
    <scope>NUCLEOTIDE SEQUENCE</scope>
    <source>
        <strain evidence="2">NI907</strain>
    </source>
</reference>
<organism evidence="1 2">
    <name type="scientific">Pyricularia grisea</name>
    <name type="common">Crabgrass-specific blast fungus</name>
    <name type="synonym">Magnaporthe grisea</name>
    <dbReference type="NCBI Taxonomy" id="148305"/>
    <lineage>
        <taxon>Eukaryota</taxon>
        <taxon>Fungi</taxon>
        <taxon>Dikarya</taxon>
        <taxon>Ascomycota</taxon>
        <taxon>Pezizomycotina</taxon>
        <taxon>Sordariomycetes</taxon>
        <taxon>Sordariomycetidae</taxon>
        <taxon>Magnaporthales</taxon>
        <taxon>Pyriculariaceae</taxon>
        <taxon>Pyricularia</taxon>
    </lineage>
</organism>